<protein>
    <submittedName>
        <fullName evidence="2">Uncharacterized protein</fullName>
    </submittedName>
</protein>
<evidence type="ECO:0000256" key="1">
    <source>
        <dbReference type="SAM" id="MobiDB-lite"/>
    </source>
</evidence>
<name>A0AAD1L181_CITBR</name>
<dbReference type="Proteomes" id="UP001058317">
    <property type="component" value="Chromosome"/>
</dbReference>
<proteinExistence type="predicted"/>
<accession>A0AAD1L181</accession>
<dbReference type="EMBL" id="AP026382">
    <property type="protein sequence ID" value="BDN95686.1"/>
    <property type="molecule type" value="Genomic_DNA"/>
</dbReference>
<feature type="region of interest" description="Disordered" evidence="1">
    <location>
        <begin position="1"/>
        <end position="60"/>
    </location>
</feature>
<dbReference type="AlphaFoldDB" id="A0AAD1L181"/>
<evidence type="ECO:0000313" key="2">
    <source>
        <dbReference type="EMBL" id="BDN95686.1"/>
    </source>
</evidence>
<gene>
    <name evidence="2" type="ORF">KAM621c_07910</name>
</gene>
<feature type="compositionally biased region" description="Basic and acidic residues" evidence="1">
    <location>
        <begin position="24"/>
        <end position="49"/>
    </location>
</feature>
<evidence type="ECO:0000313" key="3">
    <source>
        <dbReference type="Proteomes" id="UP001058317"/>
    </source>
</evidence>
<sequence>MQCFSHENALRKENGSAGVPDAVPDGKHGGMRFDDLLFPQERKPAGGEKHTRRGGNLYEQ</sequence>
<organism evidence="2 3">
    <name type="scientific">Citrobacter braakii</name>
    <dbReference type="NCBI Taxonomy" id="57706"/>
    <lineage>
        <taxon>Bacteria</taxon>
        <taxon>Pseudomonadati</taxon>
        <taxon>Pseudomonadota</taxon>
        <taxon>Gammaproteobacteria</taxon>
        <taxon>Enterobacterales</taxon>
        <taxon>Enterobacteriaceae</taxon>
        <taxon>Citrobacter</taxon>
        <taxon>Citrobacter freundii complex</taxon>
    </lineage>
</organism>
<reference evidence="2" key="1">
    <citation type="submission" date="2022-07" db="EMBL/GenBank/DDBJ databases">
        <title>Complete genome sequence of carbapenem-resistant Citrobacter spp. in Japan.</title>
        <authorList>
            <person name="Maehana S."/>
            <person name="Suzuki M."/>
            <person name="Kitasato H."/>
        </authorList>
    </citation>
    <scope>NUCLEOTIDE SEQUENCE</scope>
    <source>
        <strain evidence="2">KAM621</strain>
    </source>
</reference>